<evidence type="ECO:0000256" key="1">
    <source>
        <dbReference type="ARBA" id="ARBA00010307"/>
    </source>
</evidence>
<organism evidence="4 5">
    <name type="scientific">Rhodofomes roseus</name>
    <dbReference type="NCBI Taxonomy" id="34475"/>
    <lineage>
        <taxon>Eukaryota</taxon>
        <taxon>Fungi</taxon>
        <taxon>Dikarya</taxon>
        <taxon>Basidiomycota</taxon>
        <taxon>Agaricomycotina</taxon>
        <taxon>Agaricomycetes</taxon>
        <taxon>Polyporales</taxon>
        <taxon>Rhodofomes</taxon>
    </lineage>
</organism>
<evidence type="ECO:0000256" key="2">
    <source>
        <dbReference type="ARBA" id="ARBA00022448"/>
    </source>
</evidence>
<dbReference type="Pfam" id="PF04603">
    <property type="entry name" value="Mog1"/>
    <property type="match status" value="1"/>
</dbReference>
<evidence type="ECO:0000313" key="4">
    <source>
        <dbReference type="EMBL" id="KAH9842899.1"/>
    </source>
</evidence>
<dbReference type="InterPro" id="IPR007681">
    <property type="entry name" value="Mog1"/>
</dbReference>
<evidence type="ECO:0000313" key="5">
    <source>
        <dbReference type="Proteomes" id="UP000814176"/>
    </source>
</evidence>
<dbReference type="Proteomes" id="UP000814176">
    <property type="component" value="Unassembled WGS sequence"/>
</dbReference>
<dbReference type="RefSeq" id="XP_047783946.1">
    <property type="nucleotide sequence ID" value="XM_047921352.1"/>
</dbReference>
<evidence type="ECO:0000256" key="3">
    <source>
        <dbReference type="ARBA" id="ARBA00022927"/>
    </source>
</evidence>
<name>A0ABQ8KV39_9APHY</name>
<dbReference type="Gene3D" id="3.40.1000.10">
    <property type="entry name" value="Mog1/PsbP, alpha/beta/alpha sandwich"/>
    <property type="match status" value="1"/>
</dbReference>
<keyword evidence="5" id="KW-1185">Reference proteome</keyword>
<evidence type="ECO:0008006" key="6">
    <source>
        <dbReference type="Google" id="ProtNLM"/>
    </source>
</evidence>
<reference evidence="4 5" key="1">
    <citation type="journal article" date="2021" name="Environ. Microbiol.">
        <title>Gene family expansions and transcriptome signatures uncover fungal adaptations to wood decay.</title>
        <authorList>
            <person name="Hage H."/>
            <person name="Miyauchi S."/>
            <person name="Viragh M."/>
            <person name="Drula E."/>
            <person name="Min B."/>
            <person name="Chaduli D."/>
            <person name="Navarro D."/>
            <person name="Favel A."/>
            <person name="Norest M."/>
            <person name="Lesage-Meessen L."/>
            <person name="Balint B."/>
            <person name="Merenyi Z."/>
            <person name="de Eugenio L."/>
            <person name="Morin E."/>
            <person name="Martinez A.T."/>
            <person name="Baldrian P."/>
            <person name="Stursova M."/>
            <person name="Martinez M.J."/>
            <person name="Novotny C."/>
            <person name="Magnuson J.K."/>
            <person name="Spatafora J.W."/>
            <person name="Maurice S."/>
            <person name="Pangilinan J."/>
            <person name="Andreopoulos W."/>
            <person name="LaButti K."/>
            <person name="Hundley H."/>
            <person name="Na H."/>
            <person name="Kuo A."/>
            <person name="Barry K."/>
            <person name="Lipzen A."/>
            <person name="Henrissat B."/>
            <person name="Riley R."/>
            <person name="Ahrendt S."/>
            <person name="Nagy L.G."/>
            <person name="Grigoriev I.V."/>
            <person name="Martin F."/>
            <person name="Rosso M.N."/>
        </authorList>
    </citation>
    <scope>NUCLEOTIDE SEQUENCE [LARGE SCALE GENOMIC DNA]</scope>
    <source>
        <strain evidence="4 5">CIRM-BRFM 1785</strain>
    </source>
</reference>
<dbReference type="InterPro" id="IPR016123">
    <property type="entry name" value="Mog1/PsbP_a/b/a-sand"/>
</dbReference>
<protein>
    <recommendedName>
        <fullName evidence="6">Mog1p/PsbP-like protein</fullName>
    </recommendedName>
</protein>
<dbReference type="EMBL" id="JADCUA010000002">
    <property type="protein sequence ID" value="KAH9842899.1"/>
    <property type="molecule type" value="Genomic_DNA"/>
</dbReference>
<comment type="similarity">
    <text evidence="1">Belongs to the MOG1 family.</text>
</comment>
<dbReference type="SUPFAM" id="SSF55724">
    <property type="entry name" value="Mog1p/PsbP-like"/>
    <property type="match status" value="1"/>
</dbReference>
<dbReference type="PANTHER" id="PTHR15837">
    <property type="entry name" value="RAN GUANINE NUCLEOTIDE RELEASE FACTOR"/>
    <property type="match status" value="1"/>
</dbReference>
<gene>
    <name evidence="4" type="ORF">C8Q71DRAFT_720309</name>
</gene>
<dbReference type="PANTHER" id="PTHR15837:SF0">
    <property type="entry name" value="RAN GUANINE NUCLEOTIDE RELEASE FACTOR"/>
    <property type="match status" value="1"/>
</dbReference>
<sequence length="238" mass="26265">MGVEDKSELATQPPLVLKYDTRLSQLDSLVVFDCLDYLVKRTTAPRSALLRMPASAKRELFGGAITTTLPTSIIDASMRLMELSDLRQVPDTQEVFLFPDADISIIVEVLQRVDAEQPADIAKFHFDSLAHDNDAVEHKIIEVSQLSGESSGNHTPLPIVLSGTQLVRKFNHAQPDELRILLAVYRLQDKNVDLVVSMNIPMKTSDGAIVTEGQFAAAQETFSIAARSLRIVDYGLFA</sequence>
<accession>A0ABQ8KV39</accession>
<proteinExistence type="inferred from homology"/>
<dbReference type="GeneID" id="72002084"/>
<keyword evidence="3" id="KW-0653">Protein transport</keyword>
<comment type="caution">
    <text evidence="4">The sequence shown here is derived from an EMBL/GenBank/DDBJ whole genome shotgun (WGS) entry which is preliminary data.</text>
</comment>
<keyword evidence="2" id="KW-0813">Transport</keyword>